<dbReference type="Pfam" id="PF13459">
    <property type="entry name" value="Fer4_15"/>
    <property type="match status" value="1"/>
</dbReference>
<protein>
    <submittedName>
        <fullName evidence="8">Ferredoxin</fullName>
    </submittedName>
</protein>
<dbReference type="GO" id="GO:0046872">
    <property type="term" value="F:metal ion binding"/>
    <property type="evidence" value="ECO:0007669"/>
    <property type="project" value="UniProtKB-KW"/>
</dbReference>
<comment type="cofactor">
    <cofactor evidence="1">
        <name>[3Fe-4S] cluster</name>
        <dbReference type="ChEBI" id="CHEBI:21137"/>
    </cofactor>
</comment>
<dbReference type="PANTHER" id="PTHR36923:SF3">
    <property type="entry name" value="FERREDOXIN"/>
    <property type="match status" value="1"/>
</dbReference>
<evidence type="ECO:0000256" key="5">
    <source>
        <dbReference type="ARBA" id="ARBA00023004"/>
    </source>
</evidence>
<keyword evidence="5" id="KW-0408">Iron</keyword>
<dbReference type="Proteomes" id="UP000037151">
    <property type="component" value="Unassembled WGS sequence"/>
</dbReference>
<keyword evidence="3" id="KW-0479">Metal-binding</keyword>
<evidence type="ECO:0000256" key="2">
    <source>
        <dbReference type="ARBA" id="ARBA00022448"/>
    </source>
</evidence>
<comment type="caution">
    <text evidence="8">The sequence shown here is derived from an EMBL/GenBank/DDBJ whole genome shotgun (WGS) entry which is preliminary data.</text>
</comment>
<dbReference type="PANTHER" id="PTHR36923">
    <property type="entry name" value="FERREDOXIN"/>
    <property type="match status" value="1"/>
</dbReference>
<evidence type="ECO:0000256" key="1">
    <source>
        <dbReference type="ARBA" id="ARBA00001927"/>
    </source>
</evidence>
<evidence type="ECO:0000256" key="6">
    <source>
        <dbReference type="ARBA" id="ARBA00023014"/>
    </source>
</evidence>
<dbReference type="Gene3D" id="3.30.70.20">
    <property type="match status" value="1"/>
</dbReference>
<dbReference type="GO" id="GO:0051538">
    <property type="term" value="F:3 iron, 4 sulfur cluster binding"/>
    <property type="evidence" value="ECO:0007669"/>
    <property type="project" value="UniProtKB-KW"/>
</dbReference>
<sequence>MGDRWRLDVDRALCIGSGQCVHRTQGFFQLDADRQSRPAEAETDANEGVLEAAENCPVEAISITLAGSGEVVFPPEE</sequence>
<accession>A0A0L0JM56</accession>
<keyword evidence="2" id="KW-0813">Transport</keyword>
<dbReference type="OrthoDB" id="4557285at2"/>
<gene>
    <name evidence="8" type="ORF">IQ63_36805</name>
</gene>
<dbReference type="RefSeq" id="WP_050374485.1">
    <property type="nucleotide sequence ID" value="NZ_KQ257833.1"/>
</dbReference>
<name>A0A0L0JM56_9ACTN</name>
<dbReference type="AlphaFoldDB" id="A0A0L0JM56"/>
<dbReference type="InterPro" id="IPR051269">
    <property type="entry name" value="Fe-S_cluster_ET"/>
</dbReference>
<organism evidence="8 9">
    <name type="scientific">Streptomyces acidiscabies</name>
    <dbReference type="NCBI Taxonomy" id="42234"/>
    <lineage>
        <taxon>Bacteria</taxon>
        <taxon>Bacillati</taxon>
        <taxon>Actinomycetota</taxon>
        <taxon>Actinomycetes</taxon>
        <taxon>Kitasatosporales</taxon>
        <taxon>Streptomycetaceae</taxon>
        <taxon>Streptomyces</taxon>
    </lineage>
</organism>
<proteinExistence type="predicted"/>
<keyword evidence="6" id="KW-0411">Iron-sulfur</keyword>
<evidence type="ECO:0000313" key="9">
    <source>
        <dbReference type="Proteomes" id="UP000037151"/>
    </source>
</evidence>
<keyword evidence="7" id="KW-0003">3Fe-4S</keyword>
<evidence type="ECO:0000256" key="3">
    <source>
        <dbReference type="ARBA" id="ARBA00022723"/>
    </source>
</evidence>
<reference evidence="9" key="1">
    <citation type="submission" date="2014-07" db="EMBL/GenBank/DDBJ databases">
        <title>Genome sequencing of plant-pathogenic Streptomyces species.</title>
        <authorList>
            <person name="Harrison J."/>
            <person name="Sapp M."/>
            <person name="Thwaites R."/>
            <person name="Studholme D.J."/>
        </authorList>
    </citation>
    <scope>NUCLEOTIDE SEQUENCE [LARGE SCALE GENOMIC DNA]</scope>
    <source>
        <strain evidence="9">NCPPB 4445</strain>
    </source>
</reference>
<dbReference type="SUPFAM" id="SSF54862">
    <property type="entry name" value="4Fe-4S ferredoxins"/>
    <property type="match status" value="1"/>
</dbReference>
<evidence type="ECO:0000256" key="7">
    <source>
        <dbReference type="ARBA" id="ARBA00023291"/>
    </source>
</evidence>
<evidence type="ECO:0000313" key="8">
    <source>
        <dbReference type="EMBL" id="KND26524.1"/>
    </source>
</evidence>
<dbReference type="EMBL" id="JPPY01000209">
    <property type="protein sequence ID" value="KND26524.1"/>
    <property type="molecule type" value="Genomic_DNA"/>
</dbReference>
<evidence type="ECO:0000256" key="4">
    <source>
        <dbReference type="ARBA" id="ARBA00022982"/>
    </source>
</evidence>
<keyword evidence="4" id="KW-0249">Electron transport</keyword>
<dbReference type="PATRIC" id="fig|42234.21.peg.7576"/>